<evidence type="ECO:0000259" key="5">
    <source>
        <dbReference type="Pfam" id="PF00496"/>
    </source>
</evidence>
<dbReference type="PIRSF" id="PIRSF002741">
    <property type="entry name" value="MppA"/>
    <property type="match status" value="1"/>
</dbReference>
<evidence type="ECO:0000256" key="4">
    <source>
        <dbReference type="SAM" id="SignalP"/>
    </source>
</evidence>
<comment type="subcellular location">
    <subcellularLocation>
        <location evidence="1">Periplasm</location>
    </subcellularLocation>
</comment>
<sequence length="530" mass="57626">MRKTAEGAQTARSQSKRMPSMTSLTSWASLCMRSAFLVATLLSSSAMAADLRIGLRADPDVLDPAQGTSVAGRVVFAALCDKLIDITADGKYQPQLAAAWSWSPDNLTLTLKLREHVLFQDGQPFDAAAVKANLDRYRTDPLSKRKTELKPVASVEVVDPLTVNIRLSHAYAPLVSVLSDRAGMMMSPAALTKEGAKIGDHPVCAGPFQFVERVSQDHILLKRFDQYWNKDAILVDSVNYRMIPDDSVRLLSLRSGDLDLIERLSPSDISTVKSDTNLKVIGGPSTAFDLISINTNHGDDANNPLGKSEKVRQAFELSLDRNAINQVAYDGLFVPGNQPEPVGTQFYDPAHPVPERDVAKAKALLGEAGTPHPSFTLAVANSPILAQVSQMIQSMAAEAGFDIKIQTLESSTLAANSDAGKYQASMAIWSGRPDPDGNISPWIASDGFLNWGHYSNKDLDKILTEARQTTDDAKRKKLYADAIDLYVADMPLIVLYHYKSLWAARSNIDGFVPYPDGLIRLQGVKKGAAG</sequence>
<reference evidence="6" key="1">
    <citation type="submission" date="2023-06" db="EMBL/GenBank/DDBJ databases">
        <title>Phylogenetic Diversity of Rhizobium strains.</title>
        <authorList>
            <person name="Moura F.T."/>
            <person name="Helene L.C.F."/>
            <person name="Hungria M."/>
        </authorList>
    </citation>
    <scope>NUCLEOTIDE SEQUENCE</scope>
    <source>
        <strain evidence="6">CCGE526</strain>
    </source>
</reference>
<gene>
    <name evidence="6" type="ORF">PY649_02945</name>
</gene>
<keyword evidence="7" id="KW-1185">Reference proteome</keyword>
<keyword evidence="3 4" id="KW-0732">Signal</keyword>
<dbReference type="PANTHER" id="PTHR30290:SF38">
    <property type="entry name" value="D,D-DIPEPTIDE-BINDING PERIPLASMIC PROTEIN DDPA-RELATED"/>
    <property type="match status" value="1"/>
</dbReference>
<evidence type="ECO:0000313" key="7">
    <source>
        <dbReference type="Proteomes" id="UP001172645"/>
    </source>
</evidence>
<name>A0ABT7JNB4_9HYPH</name>
<dbReference type="Gene3D" id="3.40.190.10">
    <property type="entry name" value="Periplasmic binding protein-like II"/>
    <property type="match status" value="1"/>
</dbReference>
<dbReference type="Proteomes" id="UP001172645">
    <property type="component" value="Unassembled WGS sequence"/>
</dbReference>
<comment type="caution">
    <text evidence="6">The sequence shown here is derived from an EMBL/GenBank/DDBJ whole genome shotgun (WGS) entry which is preliminary data.</text>
</comment>
<dbReference type="SUPFAM" id="SSF53850">
    <property type="entry name" value="Periplasmic binding protein-like II"/>
    <property type="match status" value="1"/>
</dbReference>
<feature type="chain" id="PRO_5046115890" evidence="4">
    <location>
        <begin position="49"/>
        <end position="530"/>
    </location>
</feature>
<dbReference type="Gene3D" id="3.10.105.10">
    <property type="entry name" value="Dipeptide-binding Protein, Domain 3"/>
    <property type="match status" value="1"/>
</dbReference>
<evidence type="ECO:0000256" key="3">
    <source>
        <dbReference type="ARBA" id="ARBA00022729"/>
    </source>
</evidence>
<dbReference type="InterPro" id="IPR000914">
    <property type="entry name" value="SBP_5_dom"/>
</dbReference>
<protein>
    <submittedName>
        <fullName evidence="6">ABC transporter substrate-binding protein</fullName>
    </submittedName>
</protein>
<dbReference type="Pfam" id="PF00496">
    <property type="entry name" value="SBP_bac_5"/>
    <property type="match status" value="1"/>
</dbReference>
<dbReference type="InterPro" id="IPR030678">
    <property type="entry name" value="Peptide/Ni-bd"/>
</dbReference>
<feature type="signal peptide" evidence="4">
    <location>
        <begin position="1"/>
        <end position="48"/>
    </location>
</feature>
<dbReference type="EMBL" id="JARFYM010000002">
    <property type="protein sequence ID" value="MDL2397839.1"/>
    <property type="molecule type" value="Genomic_DNA"/>
</dbReference>
<accession>A0ABT7JNB4</accession>
<comment type="similarity">
    <text evidence="2">Belongs to the bacterial solute-binding protein 5 family.</text>
</comment>
<dbReference type="PANTHER" id="PTHR30290">
    <property type="entry name" value="PERIPLASMIC BINDING COMPONENT OF ABC TRANSPORTER"/>
    <property type="match status" value="1"/>
</dbReference>
<evidence type="ECO:0000256" key="2">
    <source>
        <dbReference type="ARBA" id="ARBA00005695"/>
    </source>
</evidence>
<organism evidence="6 7">
    <name type="scientific">Rhizobium mayense</name>
    <dbReference type="NCBI Taxonomy" id="1312184"/>
    <lineage>
        <taxon>Bacteria</taxon>
        <taxon>Pseudomonadati</taxon>
        <taxon>Pseudomonadota</taxon>
        <taxon>Alphaproteobacteria</taxon>
        <taxon>Hyphomicrobiales</taxon>
        <taxon>Rhizobiaceae</taxon>
        <taxon>Rhizobium/Agrobacterium group</taxon>
        <taxon>Rhizobium</taxon>
    </lineage>
</organism>
<dbReference type="CDD" id="cd08511">
    <property type="entry name" value="PBP2_NikA_DppA_OppA_like_5"/>
    <property type="match status" value="1"/>
</dbReference>
<dbReference type="Gene3D" id="3.90.76.10">
    <property type="entry name" value="Dipeptide-binding Protein, Domain 1"/>
    <property type="match status" value="1"/>
</dbReference>
<proteinExistence type="inferred from homology"/>
<dbReference type="InterPro" id="IPR039424">
    <property type="entry name" value="SBP_5"/>
</dbReference>
<evidence type="ECO:0000313" key="6">
    <source>
        <dbReference type="EMBL" id="MDL2397839.1"/>
    </source>
</evidence>
<feature type="domain" description="Solute-binding protein family 5" evidence="5">
    <location>
        <begin position="91"/>
        <end position="446"/>
    </location>
</feature>
<evidence type="ECO:0000256" key="1">
    <source>
        <dbReference type="ARBA" id="ARBA00004418"/>
    </source>
</evidence>